<dbReference type="AlphaFoldDB" id="A0A922I7U7"/>
<feature type="compositionally biased region" description="Polar residues" evidence="1">
    <location>
        <begin position="650"/>
        <end position="661"/>
    </location>
</feature>
<reference evidence="2" key="2">
    <citation type="journal article" date="2022" name="Res Sq">
        <title>Comparative Genomics Reveals Insights into the Divergent Evolution of Astigmatic Mites and Household Pest Adaptations.</title>
        <authorList>
            <person name="Xiong Q."/>
            <person name="Wan A.T.-Y."/>
            <person name="Liu X.-Y."/>
            <person name="Fung C.S.-H."/>
            <person name="Xiao X."/>
            <person name="Malainual N."/>
            <person name="Hou J."/>
            <person name="Wang L."/>
            <person name="Wang M."/>
            <person name="Yang K."/>
            <person name="Cui Y."/>
            <person name="Leung E."/>
            <person name="Nong W."/>
            <person name="Shin S.-K."/>
            <person name="Au S."/>
            <person name="Jeong K.Y."/>
            <person name="Chew F.T."/>
            <person name="Hui J."/>
            <person name="Leung T.F."/>
            <person name="Tungtrongchitr A."/>
            <person name="Zhong N."/>
            <person name="Liu Z."/>
            <person name="Tsui S."/>
        </authorList>
    </citation>
    <scope>NUCLEOTIDE SEQUENCE</scope>
    <source>
        <strain evidence="2">Derf</strain>
        <tissue evidence="2">Whole organism</tissue>
    </source>
</reference>
<dbReference type="Proteomes" id="UP000790347">
    <property type="component" value="Unassembled WGS sequence"/>
</dbReference>
<feature type="region of interest" description="Disordered" evidence="1">
    <location>
        <begin position="166"/>
        <end position="189"/>
    </location>
</feature>
<feature type="compositionally biased region" description="Low complexity" evidence="1">
    <location>
        <begin position="572"/>
        <end position="583"/>
    </location>
</feature>
<proteinExistence type="predicted"/>
<feature type="region of interest" description="Disordered" evidence="1">
    <location>
        <begin position="116"/>
        <end position="150"/>
    </location>
</feature>
<gene>
    <name evidence="2" type="ORF">DERF_000667</name>
</gene>
<organism evidence="2 3">
    <name type="scientific">Dermatophagoides farinae</name>
    <name type="common">American house dust mite</name>
    <dbReference type="NCBI Taxonomy" id="6954"/>
    <lineage>
        <taxon>Eukaryota</taxon>
        <taxon>Metazoa</taxon>
        <taxon>Ecdysozoa</taxon>
        <taxon>Arthropoda</taxon>
        <taxon>Chelicerata</taxon>
        <taxon>Arachnida</taxon>
        <taxon>Acari</taxon>
        <taxon>Acariformes</taxon>
        <taxon>Sarcoptiformes</taxon>
        <taxon>Astigmata</taxon>
        <taxon>Psoroptidia</taxon>
        <taxon>Analgoidea</taxon>
        <taxon>Pyroglyphidae</taxon>
        <taxon>Dermatophagoidinae</taxon>
        <taxon>Dermatophagoides</taxon>
    </lineage>
</organism>
<feature type="compositionally biased region" description="Polar residues" evidence="1">
    <location>
        <begin position="509"/>
        <end position="533"/>
    </location>
</feature>
<dbReference type="EMBL" id="ASGP02000001">
    <property type="protein sequence ID" value="KAH9526594.1"/>
    <property type="molecule type" value="Genomic_DNA"/>
</dbReference>
<keyword evidence="3" id="KW-1185">Reference proteome</keyword>
<reference evidence="2" key="1">
    <citation type="submission" date="2013-05" db="EMBL/GenBank/DDBJ databases">
        <authorList>
            <person name="Yim A.K.Y."/>
            <person name="Chan T.F."/>
            <person name="Ji K.M."/>
            <person name="Liu X.Y."/>
            <person name="Zhou J.W."/>
            <person name="Li R.Q."/>
            <person name="Yang K.Y."/>
            <person name="Li J."/>
            <person name="Li M."/>
            <person name="Law P.T.W."/>
            <person name="Wu Y.L."/>
            <person name="Cai Z.L."/>
            <person name="Qin H."/>
            <person name="Bao Y."/>
            <person name="Leung R.K.K."/>
            <person name="Ng P.K.S."/>
            <person name="Zou J."/>
            <person name="Zhong X.J."/>
            <person name="Ran P.X."/>
            <person name="Zhong N.S."/>
            <person name="Liu Z.G."/>
            <person name="Tsui S.K.W."/>
        </authorList>
    </citation>
    <scope>NUCLEOTIDE SEQUENCE</scope>
    <source>
        <strain evidence="2">Derf</strain>
        <tissue evidence="2">Whole organism</tissue>
    </source>
</reference>
<sequence length="661" mass="73327">MLTRSKSSMAGKKQKRSSTTSSNNNLQERDRHSRHRSRSSTSSRSSSRSSSSRLKSERIDTRLSRSQIRRIADLVSKNVFKLFICSKHQRLMRKACKENKLQTCCMSNHIANSVVQLQQQQKQKHQQTTKQGQKSEQSIISTPRSRTPHGFIKMINSSWLNLMKKSPTAATSSKSSSSKTKHQKKSLTKQIIKSKLQSILDKRVMIEKSPEHKSPQMKEKEAIQQSSKSLVVNDSIGEANVKSLAISDSTVAKCEQQDKIADEKSPVVEKILTIDPTKELLKKNSELKLPSSEEGVGGSSSGVVEPQIEKEQQNLIKIENEIPNEKTKELAVASSEIINDEPKTKSSIKSKIIENDSIQKSRDSVLPTPRLSPEIKMDEKKPVINSTIEKPIESTMEKELMTLPKNLNDPDNTSSANKMMVSISIDKDDKSKVIENHSTLKKINDINENDGSSLKSKMINHIKTTTTTNTPIKPKTVASTVVSKSIMQSPLSTRKTKSLMMNKVKSSDNKTLASITKTRNKQLRNSAASSNRLTAIPSPMKKSLMITNGSKKVDANNKKITSILSKKQAPQSSSLSKNLNDNNPKIRSPELLTFSPGLVTPDSSCMMSHELEDAPSSKINSQTDSSSLHQQNDSSSSAPSSEEVNCQLIEKSQQNPLTTNQ</sequence>
<feature type="region of interest" description="Disordered" evidence="1">
    <location>
        <begin position="564"/>
        <end position="597"/>
    </location>
</feature>
<feature type="compositionally biased region" description="Low complexity" evidence="1">
    <location>
        <begin position="624"/>
        <end position="641"/>
    </location>
</feature>
<feature type="compositionally biased region" description="Polar residues" evidence="1">
    <location>
        <begin position="17"/>
        <end position="26"/>
    </location>
</feature>
<feature type="region of interest" description="Disordered" evidence="1">
    <location>
        <begin position="285"/>
        <end position="307"/>
    </location>
</feature>
<feature type="compositionally biased region" description="Low complexity" evidence="1">
    <location>
        <begin position="166"/>
        <end position="178"/>
    </location>
</feature>
<accession>A0A922I7U7</accession>
<feature type="region of interest" description="Disordered" evidence="1">
    <location>
        <begin position="612"/>
        <end position="661"/>
    </location>
</feature>
<feature type="compositionally biased region" description="Polar residues" evidence="1">
    <location>
        <begin position="135"/>
        <end position="145"/>
    </location>
</feature>
<comment type="caution">
    <text evidence="2">The sequence shown here is derived from an EMBL/GenBank/DDBJ whole genome shotgun (WGS) entry which is preliminary data.</text>
</comment>
<evidence type="ECO:0000313" key="3">
    <source>
        <dbReference type="Proteomes" id="UP000790347"/>
    </source>
</evidence>
<feature type="region of interest" description="Disordered" evidence="1">
    <location>
        <begin position="1"/>
        <end position="59"/>
    </location>
</feature>
<protein>
    <submittedName>
        <fullName evidence="2">Uncharacterized protein</fullName>
    </submittedName>
</protein>
<feature type="compositionally biased region" description="Low complexity" evidence="1">
    <location>
        <begin position="39"/>
        <end position="53"/>
    </location>
</feature>
<evidence type="ECO:0000256" key="1">
    <source>
        <dbReference type="SAM" id="MobiDB-lite"/>
    </source>
</evidence>
<evidence type="ECO:0000313" key="2">
    <source>
        <dbReference type="EMBL" id="KAH9526594.1"/>
    </source>
</evidence>
<feature type="region of interest" description="Disordered" evidence="1">
    <location>
        <begin position="502"/>
        <end position="551"/>
    </location>
</feature>
<name>A0A922I7U7_DERFA</name>